<dbReference type="PROSITE" id="PS50106">
    <property type="entry name" value="PDZ"/>
    <property type="match status" value="1"/>
</dbReference>
<dbReference type="EC" id="3.4.21.-" evidence="6"/>
<keyword evidence="4" id="KW-1133">Transmembrane helix</keyword>
<dbReference type="Gene3D" id="2.40.10.120">
    <property type="match status" value="1"/>
</dbReference>
<feature type="domain" description="PDZ" evidence="5">
    <location>
        <begin position="328"/>
        <end position="399"/>
    </location>
</feature>
<feature type="region of interest" description="Disordered" evidence="3">
    <location>
        <begin position="71"/>
        <end position="123"/>
    </location>
</feature>
<comment type="caution">
    <text evidence="6">The sequence shown here is derived from an EMBL/GenBank/DDBJ whole genome shotgun (WGS) entry which is preliminary data.</text>
</comment>
<keyword evidence="1 6" id="KW-0645">Protease</keyword>
<dbReference type="GO" id="GO:0006508">
    <property type="term" value="P:proteolysis"/>
    <property type="evidence" value="ECO:0007669"/>
    <property type="project" value="UniProtKB-KW"/>
</dbReference>
<dbReference type="InterPro" id="IPR051201">
    <property type="entry name" value="Chloro_Bact_Ser_Proteases"/>
</dbReference>
<evidence type="ECO:0000256" key="1">
    <source>
        <dbReference type="ARBA" id="ARBA00022670"/>
    </source>
</evidence>
<dbReference type="RefSeq" id="WP_245576971.1">
    <property type="nucleotide sequence ID" value="NZ_JBIAZU010000001.1"/>
</dbReference>
<dbReference type="SUPFAM" id="SSF50156">
    <property type="entry name" value="PDZ domain-like"/>
    <property type="match status" value="1"/>
</dbReference>
<sequence length="438" mass="42585">MTIPDQYTYTPSPGGWPPPGQWQQYPQQPEPPRKRHTGRIVAAVGGGIALLALVGAGGFAAGWALRPVASTQAQPSDNGGYSAPYLPFNPGDGSTGNGNGNGNGNGLPDQGNGSTAGAGGPSDSTISAVAAKVDPALVDIDTVLGAQNGAAAGTGIVIGSDGIVLTNNHVVAGATSITVTDIGNHKSYRAAVVGYDRSGDVAVLRLSGASGLATATLSTATVKAGQQVVAIGNAGGTGGTPSAVGGVVTALDQSITAQDEGTGSSEKLTGLIEVNAGILAGDSGGPLLTTGGEVIGVDTAASAGFQYQAAGGDGFAIPIAHATTIADQIRAGKSSSTVHIGETAYLGIETSGSASGQGFTGQSGPVVLGVVEGSPAESAGLTRGDAITAIGGSSVDSATALTTVLDRYHPGDKVKLAWTDVNGQSHSATVKLATGPVG</sequence>
<dbReference type="PANTHER" id="PTHR43343:SF3">
    <property type="entry name" value="PROTEASE DO-LIKE 8, CHLOROPLASTIC"/>
    <property type="match status" value="1"/>
</dbReference>
<evidence type="ECO:0000313" key="6">
    <source>
        <dbReference type="EMBL" id="MFF5288935.1"/>
    </source>
</evidence>
<dbReference type="InterPro" id="IPR036034">
    <property type="entry name" value="PDZ_sf"/>
</dbReference>
<dbReference type="GO" id="GO:0008233">
    <property type="term" value="F:peptidase activity"/>
    <property type="evidence" value="ECO:0007669"/>
    <property type="project" value="UniProtKB-KW"/>
</dbReference>
<feature type="region of interest" description="Disordered" evidence="3">
    <location>
        <begin position="1"/>
        <end position="36"/>
    </location>
</feature>
<protein>
    <submittedName>
        <fullName evidence="6">S1C family serine protease</fullName>
        <ecNumber evidence="6">3.4.21.-</ecNumber>
    </submittedName>
</protein>
<keyword evidence="7" id="KW-1185">Reference proteome</keyword>
<evidence type="ECO:0000313" key="7">
    <source>
        <dbReference type="Proteomes" id="UP001602245"/>
    </source>
</evidence>
<accession>A0ABW6W6J9</accession>
<gene>
    <name evidence="6" type="ORF">ACFY35_05835</name>
</gene>
<dbReference type="Pfam" id="PF13180">
    <property type="entry name" value="PDZ_2"/>
    <property type="match status" value="1"/>
</dbReference>
<dbReference type="SUPFAM" id="SSF50494">
    <property type="entry name" value="Trypsin-like serine proteases"/>
    <property type="match status" value="1"/>
</dbReference>
<dbReference type="Pfam" id="PF13365">
    <property type="entry name" value="Trypsin_2"/>
    <property type="match status" value="1"/>
</dbReference>
<dbReference type="SMART" id="SM00228">
    <property type="entry name" value="PDZ"/>
    <property type="match status" value="1"/>
</dbReference>
<dbReference type="PRINTS" id="PR00834">
    <property type="entry name" value="PROTEASES2C"/>
</dbReference>
<feature type="compositionally biased region" description="Polar residues" evidence="3">
    <location>
        <begin position="1"/>
        <end position="10"/>
    </location>
</feature>
<keyword evidence="4" id="KW-0812">Transmembrane</keyword>
<dbReference type="Gene3D" id="2.30.42.10">
    <property type="match status" value="1"/>
</dbReference>
<evidence type="ECO:0000256" key="4">
    <source>
        <dbReference type="SAM" id="Phobius"/>
    </source>
</evidence>
<feature type="transmembrane region" description="Helical" evidence="4">
    <location>
        <begin position="40"/>
        <end position="65"/>
    </location>
</feature>
<proteinExistence type="predicted"/>
<evidence type="ECO:0000256" key="2">
    <source>
        <dbReference type="ARBA" id="ARBA00022801"/>
    </source>
</evidence>
<reference evidence="6 7" key="1">
    <citation type="submission" date="2024-10" db="EMBL/GenBank/DDBJ databases">
        <title>The Natural Products Discovery Center: Release of the First 8490 Sequenced Strains for Exploring Actinobacteria Biosynthetic Diversity.</title>
        <authorList>
            <person name="Kalkreuter E."/>
            <person name="Kautsar S.A."/>
            <person name="Yang D."/>
            <person name="Bader C.D."/>
            <person name="Teijaro C.N."/>
            <person name="Fluegel L."/>
            <person name="Davis C.M."/>
            <person name="Simpson J.R."/>
            <person name="Lauterbach L."/>
            <person name="Steele A.D."/>
            <person name="Gui C."/>
            <person name="Meng S."/>
            <person name="Li G."/>
            <person name="Viehrig K."/>
            <person name="Ye F."/>
            <person name="Su P."/>
            <person name="Kiefer A.F."/>
            <person name="Nichols A."/>
            <person name="Cepeda A.J."/>
            <person name="Yan W."/>
            <person name="Fan B."/>
            <person name="Jiang Y."/>
            <person name="Adhikari A."/>
            <person name="Zheng C.-J."/>
            <person name="Schuster L."/>
            <person name="Cowan T.M."/>
            <person name="Smanski M.J."/>
            <person name="Chevrette M.G."/>
            <person name="De Carvalho L.P.S."/>
            <person name="Shen B."/>
        </authorList>
    </citation>
    <scope>NUCLEOTIDE SEQUENCE [LARGE SCALE GENOMIC DNA]</scope>
    <source>
        <strain evidence="6 7">NPDC000087</strain>
    </source>
</reference>
<name>A0ABW6W6J9_9ACTN</name>
<keyword evidence="2 6" id="KW-0378">Hydrolase</keyword>
<dbReference type="InterPro" id="IPR001478">
    <property type="entry name" value="PDZ"/>
</dbReference>
<organism evidence="6 7">
    <name type="scientific">Paractinoplanes globisporus</name>
    <dbReference type="NCBI Taxonomy" id="113565"/>
    <lineage>
        <taxon>Bacteria</taxon>
        <taxon>Bacillati</taxon>
        <taxon>Actinomycetota</taxon>
        <taxon>Actinomycetes</taxon>
        <taxon>Micromonosporales</taxon>
        <taxon>Micromonosporaceae</taxon>
        <taxon>Paractinoplanes</taxon>
    </lineage>
</organism>
<dbReference type="PANTHER" id="PTHR43343">
    <property type="entry name" value="PEPTIDASE S12"/>
    <property type="match status" value="1"/>
</dbReference>
<evidence type="ECO:0000256" key="3">
    <source>
        <dbReference type="SAM" id="MobiDB-lite"/>
    </source>
</evidence>
<evidence type="ECO:0000259" key="5">
    <source>
        <dbReference type="PROSITE" id="PS50106"/>
    </source>
</evidence>
<dbReference type="InterPro" id="IPR001940">
    <property type="entry name" value="Peptidase_S1C"/>
</dbReference>
<dbReference type="InterPro" id="IPR009003">
    <property type="entry name" value="Peptidase_S1_PA"/>
</dbReference>
<feature type="compositionally biased region" description="Gly residues" evidence="3">
    <location>
        <begin position="93"/>
        <end position="105"/>
    </location>
</feature>
<dbReference type="Proteomes" id="UP001602245">
    <property type="component" value="Unassembled WGS sequence"/>
</dbReference>
<dbReference type="EMBL" id="JBIAZU010000001">
    <property type="protein sequence ID" value="MFF5288935.1"/>
    <property type="molecule type" value="Genomic_DNA"/>
</dbReference>
<keyword evidence="4" id="KW-0472">Membrane</keyword>